<name>D3H762_STRM6</name>
<dbReference type="PATRIC" id="fig|365659.3.peg.432"/>
<sequence length="91" mass="10580">MDMKELEKAGEIRQQIKELEKFINHKKTPLEEALILRQDPKFRLSIKNCTFYSNTTLFITSEVLSDAIKVALTRTIEDLKEQLIELGVEVD</sequence>
<evidence type="ECO:0000313" key="2">
    <source>
        <dbReference type="Proteomes" id="UP000008563"/>
    </source>
</evidence>
<dbReference type="RefSeq" id="WP_000367272.1">
    <property type="nucleotide sequence ID" value="NC_013853.1"/>
</dbReference>
<accession>D3H762</accession>
<evidence type="ECO:0000313" key="1">
    <source>
        <dbReference type="EMBL" id="CBJ21704.1"/>
    </source>
</evidence>
<proteinExistence type="predicted"/>
<dbReference type="Proteomes" id="UP000008563">
    <property type="component" value="Chromosome"/>
</dbReference>
<reference evidence="1 2" key="1">
    <citation type="journal article" date="2010" name="PLoS ONE">
        <title>The genome of Streptococcus mitis B6--what is a commensal?</title>
        <authorList>
            <person name="Denapaite D."/>
            <person name="Brueckner R."/>
            <person name="Nuhn M."/>
            <person name="Reichmann P."/>
            <person name="Henrich B."/>
            <person name="Maurer P."/>
            <person name="Schaehle Y."/>
            <person name="Selbmann P."/>
            <person name="Zimmermann W."/>
            <person name="Wambutt R."/>
            <person name="Hakenbeck R."/>
        </authorList>
    </citation>
    <scope>NUCLEOTIDE SEQUENCE [LARGE SCALE GENOMIC DNA]</scope>
    <source>
        <strain evidence="1 2">B6</strain>
    </source>
</reference>
<dbReference type="KEGG" id="smb:smi_0432"/>
<dbReference type="STRING" id="365659.smi_0432"/>
<gene>
    <name evidence="1" type="ordered locus">smi_0432</name>
</gene>
<organism evidence="1 2">
    <name type="scientific">Streptococcus mitis (strain B6)</name>
    <dbReference type="NCBI Taxonomy" id="365659"/>
    <lineage>
        <taxon>Bacteria</taxon>
        <taxon>Bacillati</taxon>
        <taxon>Bacillota</taxon>
        <taxon>Bacilli</taxon>
        <taxon>Lactobacillales</taxon>
        <taxon>Streptococcaceae</taxon>
        <taxon>Streptococcus</taxon>
        <taxon>Streptococcus mitis group</taxon>
    </lineage>
</organism>
<dbReference type="AlphaFoldDB" id="D3H762"/>
<dbReference type="EMBL" id="FN568063">
    <property type="protein sequence ID" value="CBJ21704.1"/>
    <property type="molecule type" value="Genomic_DNA"/>
</dbReference>
<dbReference type="HOGENOM" id="CLU_2425711_0_0_9"/>
<protein>
    <submittedName>
        <fullName evidence="1">Uncharacterized protein</fullName>
    </submittedName>
</protein>